<dbReference type="Pfam" id="PF13358">
    <property type="entry name" value="DDE_3"/>
    <property type="match status" value="1"/>
</dbReference>
<evidence type="ECO:0000313" key="3">
    <source>
        <dbReference type="Proteomes" id="UP001059041"/>
    </source>
</evidence>
<evidence type="ECO:0000313" key="2">
    <source>
        <dbReference type="EMBL" id="KAI7813361.1"/>
    </source>
</evidence>
<feature type="domain" description="Tc1-like transposase DDE" evidence="1">
    <location>
        <begin position="42"/>
        <end position="158"/>
    </location>
</feature>
<sequence length="222" mass="26171">KQVYRVPFERNSERVKDLRHQYVQCLNWIILKGYEWIFVDESPGQRGGNITLCAAISNHGVLSAHATLGPYNTEHLLTFLYGLRNASVDREQQNHQHEVQPVYVVVWDYVSFHRGVQIRQWFNNNQQFINVILPPYSPFLNPIEEFFSAWRWKVYDRNPYTRENLLQAMELACGDIDVQSCQGWIHHTRGFFARCLARDNIACNVDEVLWPDPAQRHDPEEE</sequence>
<accession>A0A9W7X4C6</accession>
<keyword evidence="3" id="KW-1185">Reference proteome</keyword>
<gene>
    <name evidence="2" type="ORF">IRJ41_016689</name>
</gene>
<dbReference type="InterPro" id="IPR038717">
    <property type="entry name" value="Tc1-like_DDE_dom"/>
</dbReference>
<dbReference type="Proteomes" id="UP001059041">
    <property type="component" value="Linkage Group LG2"/>
</dbReference>
<dbReference type="Gene3D" id="3.30.420.10">
    <property type="entry name" value="Ribonuclease H-like superfamily/Ribonuclease H"/>
    <property type="match status" value="1"/>
</dbReference>
<reference evidence="2" key="1">
    <citation type="submission" date="2021-02" db="EMBL/GenBank/DDBJ databases">
        <title>Comparative genomics reveals that relaxation of natural selection precedes convergent phenotypic evolution of cavefish.</title>
        <authorList>
            <person name="Peng Z."/>
        </authorList>
    </citation>
    <scope>NUCLEOTIDE SEQUENCE</scope>
    <source>
        <tissue evidence="2">Muscle</tissue>
    </source>
</reference>
<feature type="non-terminal residue" evidence="2">
    <location>
        <position position="222"/>
    </location>
</feature>
<name>A0A9W7X4C6_TRIRA</name>
<organism evidence="2 3">
    <name type="scientific">Triplophysa rosa</name>
    <name type="common">Cave loach</name>
    <dbReference type="NCBI Taxonomy" id="992332"/>
    <lineage>
        <taxon>Eukaryota</taxon>
        <taxon>Metazoa</taxon>
        <taxon>Chordata</taxon>
        <taxon>Craniata</taxon>
        <taxon>Vertebrata</taxon>
        <taxon>Euteleostomi</taxon>
        <taxon>Actinopterygii</taxon>
        <taxon>Neopterygii</taxon>
        <taxon>Teleostei</taxon>
        <taxon>Ostariophysi</taxon>
        <taxon>Cypriniformes</taxon>
        <taxon>Nemacheilidae</taxon>
        <taxon>Triplophysa</taxon>
    </lineage>
</organism>
<protein>
    <recommendedName>
        <fullName evidence="1">Tc1-like transposase DDE domain-containing protein</fullName>
    </recommendedName>
</protein>
<dbReference type="EMBL" id="JAFHDT010000002">
    <property type="protein sequence ID" value="KAI7813361.1"/>
    <property type="molecule type" value="Genomic_DNA"/>
</dbReference>
<evidence type="ECO:0000259" key="1">
    <source>
        <dbReference type="Pfam" id="PF13358"/>
    </source>
</evidence>
<proteinExistence type="predicted"/>
<dbReference type="InterPro" id="IPR036397">
    <property type="entry name" value="RNaseH_sf"/>
</dbReference>
<dbReference type="AlphaFoldDB" id="A0A9W7X4C6"/>
<dbReference type="GO" id="GO:0003676">
    <property type="term" value="F:nucleic acid binding"/>
    <property type="evidence" value="ECO:0007669"/>
    <property type="project" value="InterPro"/>
</dbReference>
<comment type="caution">
    <text evidence="2">The sequence shown here is derived from an EMBL/GenBank/DDBJ whole genome shotgun (WGS) entry which is preliminary data.</text>
</comment>